<dbReference type="SMART" id="SM00382">
    <property type="entry name" value="AAA"/>
    <property type="match status" value="1"/>
</dbReference>
<sequence length="320" mass="33689">MSGPAPHGGLAVRELRRVFTSRKKPPRTALDGVTFDVAPGELVTLLGPNGAGKTTTARILVTLLEPTSGTATVAGADVRTEPRAVRRRCGFSFGGDTGLYPRLTALENLRFFGTMYGMAGRPLTARASELLGEMGLGDRAGDKVETFSRGMRQRLHIARALLHDPPVLVLDEPSAGLDPAAGRQLRTLVHKLVDDGRAVLLTTHDLVEAEQLSDRVLVLRAGVVIAEASPARLRALAGDALGTRIQLELHEDVAAPEAALAACPGLRGVRVEGGVWAVDVTDGPAAATWILQTFGSQVVNLSVAPPSLEDAYLDLVGDPA</sequence>
<dbReference type="SUPFAM" id="SSF52540">
    <property type="entry name" value="P-loop containing nucleoside triphosphate hydrolases"/>
    <property type="match status" value="1"/>
</dbReference>
<organism evidence="8 9">
    <name type="scientific">Sphaerisporangium krabiense</name>
    <dbReference type="NCBI Taxonomy" id="763782"/>
    <lineage>
        <taxon>Bacteria</taxon>
        <taxon>Bacillati</taxon>
        <taxon>Actinomycetota</taxon>
        <taxon>Actinomycetes</taxon>
        <taxon>Streptosporangiales</taxon>
        <taxon>Streptosporangiaceae</taxon>
        <taxon>Sphaerisporangium</taxon>
    </lineage>
</organism>
<evidence type="ECO:0000256" key="4">
    <source>
        <dbReference type="ARBA" id="ARBA00022741"/>
    </source>
</evidence>
<dbReference type="EMBL" id="JACHBR010000001">
    <property type="protein sequence ID" value="MBB5627153.1"/>
    <property type="molecule type" value="Genomic_DNA"/>
</dbReference>
<evidence type="ECO:0000256" key="3">
    <source>
        <dbReference type="ARBA" id="ARBA00022448"/>
    </source>
</evidence>
<feature type="domain" description="ABC transporter" evidence="7">
    <location>
        <begin position="10"/>
        <end position="246"/>
    </location>
</feature>
<evidence type="ECO:0000259" key="7">
    <source>
        <dbReference type="PROSITE" id="PS50893"/>
    </source>
</evidence>
<dbReference type="GO" id="GO:0046677">
    <property type="term" value="P:response to antibiotic"/>
    <property type="evidence" value="ECO:0007669"/>
    <property type="project" value="UniProtKB-KW"/>
</dbReference>
<evidence type="ECO:0000256" key="6">
    <source>
        <dbReference type="ARBA" id="ARBA00023251"/>
    </source>
</evidence>
<evidence type="ECO:0000256" key="2">
    <source>
        <dbReference type="ARBA" id="ARBA00005417"/>
    </source>
</evidence>
<keyword evidence="5 8" id="KW-0067">ATP-binding</keyword>
<protein>
    <submittedName>
        <fullName evidence="8">ABC-2 type transport system ATP-binding protein</fullName>
    </submittedName>
</protein>
<dbReference type="AlphaFoldDB" id="A0A7W8Z474"/>
<dbReference type="GO" id="GO:0005886">
    <property type="term" value="C:plasma membrane"/>
    <property type="evidence" value="ECO:0007669"/>
    <property type="project" value="UniProtKB-SubCell"/>
</dbReference>
<evidence type="ECO:0000256" key="5">
    <source>
        <dbReference type="ARBA" id="ARBA00022840"/>
    </source>
</evidence>
<comment type="subcellular location">
    <subcellularLocation>
        <location evidence="1">Cell membrane</location>
        <topology evidence="1">Peripheral membrane protein</topology>
    </subcellularLocation>
</comment>
<evidence type="ECO:0000256" key="1">
    <source>
        <dbReference type="ARBA" id="ARBA00004202"/>
    </source>
</evidence>
<keyword evidence="9" id="KW-1185">Reference proteome</keyword>
<comment type="similarity">
    <text evidence="2">Belongs to the ABC transporter superfamily.</text>
</comment>
<dbReference type="Proteomes" id="UP000588112">
    <property type="component" value="Unassembled WGS sequence"/>
</dbReference>
<evidence type="ECO:0000313" key="8">
    <source>
        <dbReference type="EMBL" id="MBB5627153.1"/>
    </source>
</evidence>
<dbReference type="GO" id="GO:0005524">
    <property type="term" value="F:ATP binding"/>
    <property type="evidence" value="ECO:0007669"/>
    <property type="project" value="UniProtKB-KW"/>
</dbReference>
<comment type="caution">
    <text evidence="8">The sequence shown here is derived from an EMBL/GenBank/DDBJ whole genome shotgun (WGS) entry which is preliminary data.</text>
</comment>
<dbReference type="InterPro" id="IPR050763">
    <property type="entry name" value="ABC_transporter_ATP-binding"/>
</dbReference>
<dbReference type="PROSITE" id="PS50893">
    <property type="entry name" value="ABC_TRANSPORTER_2"/>
    <property type="match status" value="1"/>
</dbReference>
<keyword evidence="4" id="KW-0547">Nucleotide-binding</keyword>
<dbReference type="PANTHER" id="PTHR42711:SF5">
    <property type="entry name" value="ABC TRANSPORTER ATP-BINDING PROTEIN NATA"/>
    <property type="match status" value="1"/>
</dbReference>
<gene>
    <name evidence="8" type="ORF">BJ981_002852</name>
</gene>
<proteinExistence type="inferred from homology"/>
<dbReference type="GO" id="GO:0016887">
    <property type="term" value="F:ATP hydrolysis activity"/>
    <property type="evidence" value="ECO:0007669"/>
    <property type="project" value="InterPro"/>
</dbReference>
<reference evidence="8 9" key="1">
    <citation type="submission" date="2020-08" db="EMBL/GenBank/DDBJ databases">
        <title>Sequencing the genomes of 1000 actinobacteria strains.</title>
        <authorList>
            <person name="Klenk H.-P."/>
        </authorList>
    </citation>
    <scope>NUCLEOTIDE SEQUENCE [LARGE SCALE GENOMIC DNA]</scope>
    <source>
        <strain evidence="8 9">DSM 45790</strain>
    </source>
</reference>
<dbReference type="InterPro" id="IPR003593">
    <property type="entry name" value="AAA+_ATPase"/>
</dbReference>
<keyword evidence="3" id="KW-0813">Transport</keyword>
<evidence type="ECO:0000313" key="9">
    <source>
        <dbReference type="Proteomes" id="UP000588112"/>
    </source>
</evidence>
<dbReference type="Gene3D" id="3.40.50.300">
    <property type="entry name" value="P-loop containing nucleotide triphosphate hydrolases"/>
    <property type="match status" value="1"/>
</dbReference>
<dbReference type="PANTHER" id="PTHR42711">
    <property type="entry name" value="ABC TRANSPORTER ATP-BINDING PROTEIN"/>
    <property type="match status" value="1"/>
</dbReference>
<keyword evidence="6" id="KW-0046">Antibiotic resistance</keyword>
<dbReference type="RefSeq" id="WP_184611606.1">
    <property type="nucleotide sequence ID" value="NZ_BOOS01000048.1"/>
</dbReference>
<dbReference type="Pfam" id="PF00005">
    <property type="entry name" value="ABC_tran"/>
    <property type="match status" value="1"/>
</dbReference>
<name>A0A7W8Z474_9ACTN</name>
<dbReference type="InterPro" id="IPR027417">
    <property type="entry name" value="P-loop_NTPase"/>
</dbReference>
<accession>A0A7W8Z474</accession>
<dbReference type="InterPro" id="IPR003439">
    <property type="entry name" value="ABC_transporter-like_ATP-bd"/>
</dbReference>